<organism evidence="2 3">
    <name type="scientific">Tanacetum coccineum</name>
    <dbReference type="NCBI Taxonomy" id="301880"/>
    <lineage>
        <taxon>Eukaryota</taxon>
        <taxon>Viridiplantae</taxon>
        <taxon>Streptophyta</taxon>
        <taxon>Embryophyta</taxon>
        <taxon>Tracheophyta</taxon>
        <taxon>Spermatophyta</taxon>
        <taxon>Magnoliopsida</taxon>
        <taxon>eudicotyledons</taxon>
        <taxon>Gunneridae</taxon>
        <taxon>Pentapetalae</taxon>
        <taxon>asterids</taxon>
        <taxon>campanulids</taxon>
        <taxon>Asterales</taxon>
        <taxon>Asteraceae</taxon>
        <taxon>Asteroideae</taxon>
        <taxon>Anthemideae</taxon>
        <taxon>Anthemidinae</taxon>
        <taxon>Tanacetum</taxon>
    </lineage>
</organism>
<dbReference type="EMBL" id="BQNB010019044">
    <property type="protein sequence ID" value="GJT81006.1"/>
    <property type="molecule type" value="Genomic_DNA"/>
</dbReference>
<reference evidence="2" key="2">
    <citation type="submission" date="2022-01" db="EMBL/GenBank/DDBJ databases">
        <authorList>
            <person name="Yamashiro T."/>
            <person name="Shiraishi A."/>
            <person name="Satake H."/>
            <person name="Nakayama K."/>
        </authorList>
    </citation>
    <scope>NUCLEOTIDE SEQUENCE</scope>
</reference>
<proteinExistence type="predicted"/>
<protein>
    <recommendedName>
        <fullName evidence="4">Transposase</fullName>
    </recommendedName>
</protein>
<sequence>MRLTVNFHHDGNFVPSPLMYQEGDESTIRDIKFEGMTFTRLSKMLQGTCMFPVKGYKNGKVIDVFLEHHGYDLSHWIQTDIDNNDDELSDVEMEDITGYGASDFVGENDVVIPNRSINDPFLNKLCNGSYINDFTDKSDGGESSQPSAKELEIDSDDEDVDKNFKLVNGVIYPEFDSKLPWNEMKPTLGLSLERVEVVVKKGKKGGWPYKKEKNEGELPKKDKGVLLRSPTKGKKCAYIRSPSKKGVQGQSSADKGKAEDLQGESVAKKGKKKGTKKGVNGCTFRLWASWMQDGSCFQIKTLIPEHTCSRNFELGSLVTFKWIAKQFALKIIEDPTITYRSIQEQIKKKYLINVSVGQCKRAKERALFDHEGGLIEHYNRLWDYRKQLLDTNPGSSVHLHVDELDNGKIHFKMIYVCFKAMIEGWSAGCMKVIGLDGCFLKGTCRGELLTAMGRDGNNQMFPIAWVVGLMEAVKNLLPYAEHRQCARHIYANFKKKWNGLHFKSLFWGAATSNVQHNFYTKMNLIGNIDPEAKQWLVDRNPNSWCRAFFKMDRGCAAYENGISESYHNSIRIARGKPLITMLEEIRVYLMQRLYSMHTLATNLVDIITPSIRKEIEHLKHSQRYWTVYPRGDNVFEVRNGDDSYGVNIENRTCACKCYFIKPVGGSSMWPQTPEEPPLPPVLRKMPAGPSVADPSSAGPSVADPSSAGPSVADSTGSGTQAATVTEDPIVADPTDEIPTQQSKTSDTAMIIEDAIATGRLKTAGLKRRCKSERIAKRAKAYQFGKDGAGSCSEKAWDVDEVLAEK</sequence>
<feature type="region of interest" description="Disordered" evidence="1">
    <location>
        <begin position="136"/>
        <end position="155"/>
    </location>
</feature>
<feature type="compositionally biased region" description="Basic and acidic residues" evidence="1">
    <location>
        <begin position="209"/>
        <end position="225"/>
    </location>
</feature>
<evidence type="ECO:0000313" key="2">
    <source>
        <dbReference type="EMBL" id="GJT81006.1"/>
    </source>
</evidence>
<feature type="compositionally biased region" description="Polar residues" evidence="1">
    <location>
        <begin position="712"/>
        <end position="723"/>
    </location>
</feature>
<keyword evidence="3" id="KW-1185">Reference proteome</keyword>
<feature type="region of interest" description="Disordered" evidence="1">
    <location>
        <begin position="206"/>
        <end position="277"/>
    </location>
</feature>
<accession>A0ABQ5GZG1</accession>
<evidence type="ECO:0000256" key="1">
    <source>
        <dbReference type="SAM" id="MobiDB-lite"/>
    </source>
</evidence>
<gene>
    <name evidence="2" type="ORF">Tco_1055348</name>
</gene>
<name>A0ABQ5GZG1_9ASTR</name>
<comment type="caution">
    <text evidence="2">The sequence shown here is derived from an EMBL/GenBank/DDBJ whole genome shotgun (WGS) entry which is preliminary data.</text>
</comment>
<dbReference type="Proteomes" id="UP001151760">
    <property type="component" value="Unassembled WGS sequence"/>
</dbReference>
<dbReference type="PANTHER" id="PTHR31973:SF189">
    <property type="entry name" value="TRANSPOSASE, MUDR, PLANT, MULE TRANSPOSASE DOMAIN PROTEIN-RELATED"/>
    <property type="match status" value="1"/>
</dbReference>
<evidence type="ECO:0008006" key="4">
    <source>
        <dbReference type="Google" id="ProtNLM"/>
    </source>
</evidence>
<evidence type="ECO:0000313" key="3">
    <source>
        <dbReference type="Proteomes" id="UP001151760"/>
    </source>
</evidence>
<reference evidence="2" key="1">
    <citation type="journal article" date="2022" name="Int. J. Mol. Sci.">
        <title>Draft Genome of Tanacetum Coccineum: Genomic Comparison of Closely Related Tanacetum-Family Plants.</title>
        <authorList>
            <person name="Yamashiro T."/>
            <person name="Shiraishi A."/>
            <person name="Nakayama K."/>
            <person name="Satake H."/>
        </authorList>
    </citation>
    <scope>NUCLEOTIDE SEQUENCE</scope>
</reference>
<feature type="region of interest" description="Disordered" evidence="1">
    <location>
        <begin position="668"/>
        <end position="744"/>
    </location>
</feature>
<dbReference type="PANTHER" id="PTHR31973">
    <property type="entry name" value="POLYPROTEIN, PUTATIVE-RELATED"/>
    <property type="match status" value="1"/>
</dbReference>